<protein>
    <recommendedName>
        <fullName evidence="2">Periplasmic binding protein domain-containing protein</fullName>
    </recommendedName>
</protein>
<dbReference type="PROSITE" id="PS51257">
    <property type="entry name" value="PROKAR_LIPOPROTEIN"/>
    <property type="match status" value="1"/>
</dbReference>
<proteinExistence type="predicted"/>
<organism evidence="1">
    <name type="scientific">uncultured spirochete</name>
    <dbReference type="NCBI Taxonomy" id="156406"/>
    <lineage>
        <taxon>Bacteria</taxon>
        <taxon>Pseudomonadati</taxon>
        <taxon>Spirochaetota</taxon>
        <taxon>Spirochaetia</taxon>
        <taxon>Spirochaetales</taxon>
        <taxon>environmental samples</taxon>
    </lineage>
</organism>
<accession>A0A3P3XG02</accession>
<evidence type="ECO:0000313" key="1">
    <source>
        <dbReference type="EMBL" id="SLM10408.1"/>
    </source>
</evidence>
<gene>
    <name evidence="1" type="ORF">SPIROBIBN47_140015</name>
</gene>
<dbReference type="EMBL" id="FWDM01000006">
    <property type="protein sequence ID" value="SLM10408.1"/>
    <property type="molecule type" value="Genomic_DNA"/>
</dbReference>
<dbReference type="AlphaFoldDB" id="A0A3P3XG02"/>
<reference evidence="1" key="1">
    <citation type="submission" date="2017-02" db="EMBL/GenBank/DDBJ databases">
        <authorList>
            <person name="Regsiter A."/>
            <person name="William W."/>
        </authorList>
    </citation>
    <scope>NUCLEOTIDE SEQUENCE</scope>
    <source>
        <strain evidence="1">Bib</strain>
    </source>
</reference>
<name>A0A3P3XG02_9SPIR</name>
<evidence type="ECO:0008006" key="2">
    <source>
        <dbReference type="Google" id="ProtNLM"/>
    </source>
</evidence>
<sequence>MKSYACFRRSAFAALCFILAVAGSLGLLSGCSHPPVSAMLDEAFALVYPDLSARLVREFPVPSSAAKTAAKATSPYLSYPVQPGKIESLAQSIAQSWPSGSTSSSAHIFVASPAVAHAFPVKLLDEGSTCVSLFSRAEPALPEIAQLAESPSGRTLAIMWDSEWAYRQIGLIAGYRIGIERKNGNTEVNAAILFSSGLGRSEADLDAFVEAFRTAMETAGARDSDNGQALLPFNIDHMNLPGDKLEQALSALAQIKDKKPSLLVIAAGSRTALEKAQEMKDIELAADLRGLGQGIPTRNLFAAIGENNSAIIAAIRNAAQLIEKKDVMPPIIYVKPALQFSKEAARIDAILKRTAGQ</sequence>